<proteinExistence type="predicted"/>
<organism evidence="1">
    <name type="scientific">Homo sapiens</name>
    <name type="common">Human</name>
    <dbReference type="NCBI Taxonomy" id="9606"/>
    <lineage>
        <taxon>Eukaryota</taxon>
        <taxon>Metazoa</taxon>
        <taxon>Chordata</taxon>
        <taxon>Craniata</taxon>
        <taxon>Vertebrata</taxon>
        <taxon>Euteleostomi</taxon>
        <taxon>Mammalia</taxon>
        <taxon>Eutheria</taxon>
        <taxon>Euarchontoglires</taxon>
        <taxon>Primates</taxon>
        <taxon>Haplorrhini</taxon>
        <taxon>Catarrhini</taxon>
        <taxon>Hominidae</taxon>
        <taxon>Homo</taxon>
    </lineage>
</organism>
<sequence length="42" mass="5381">MSQKKRRVLIMMMMREKKRRKRIQITLQIPIRKMKPMKRILR</sequence>
<name>L0R8K7_HUMAN</name>
<dbReference type="ChiTaRS" id="UPF2">
    <property type="organism name" value="human"/>
</dbReference>
<dbReference type="AlphaFoldDB" id="L0R8K7"/>
<reference evidence="1" key="1">
    <citation type="submission" date="2012-10" db="EMBL/GenBank/DDBJ databases">
        <title>Direct identification of alternative open reading frame translation products in human.</title>
        <authorList>
            <person name="Vanderperre B."/>
            <person name="Lucier J.-F."/>
            <person name="Motard J."/>
            <person name="Tremblay G."/>
            <person name="Vanderperre S."/>
            <person name="Wisztorski M."/>
            <person name="Salzet M."/>
            <person name="Boisvert F.-M."/>
            <person name="Roucou X."/>
        </authorList>
    </citation>
    <scope>NUCLEOTIDE SEQUENCE</scope>
</reference>
<evidence type="ECO:0000313" key="1">
    <source>
        <dbReference type="EMBL" id="CCO13846.1"/>
    </source>
</evidence>
<protein>
    <submittedName>
        <fullName evidence="1">Alternative protein UPF2</fullName>
    </submittedName>
</protein>
<gene>
    <name evidence="1" type="primary">UPF2</name>
</gene>
<accession>L0R8K7</accession>
<dbReference type="EMBL" id="HF548135">
    <property type="protein sequence ID" value="CCO13846.1"/>
    <property type="molecule type" value="Genomic_DNA"/>
</dbReference>
<dbReference type="OrthoDB" id="27832at2759"/>